<dbReference type="Pfam" id="PF12945">
    <property type="entry name" value="PilZNR"/>
    <property type="match status" value="1"/>
</dbReference>
<dbReference type="RefSeq" id="WP_135109053.1">
    <property type="nucleotide sequence ID" value="NZ_SRHY01000004.1"/>
</dbReference>
<dbReference type="Gene3D" id="2.40.10.220">
    <property type="entry name" value="predicted glycosyltransferase like domains"/>
    <property type="match status" value="1"/>
</dbReference>
<organism evidence="6 7">
    <name type="scientific">Lentibacillus salicampi</name>
    <dbReference type="NCBI Taxonomy" id="175306"/>
    <lineage>
        <taxon>Bacteria</taxon>
        <taxon>Bacillati</taxon>
        <taxon>Bacillota</taxon>
        <taxon>Bacilli</taxon>
        <taxon>Bacillales</taxon>
        <taxon>Bacillaceae</taxon>
        <taxon>Lentibacillus</taxon>
    </lineage>
</organism>
<evidence type="ECO:0000259" key="4">
    <source>
        <dbReference type="Pfam" id="PF07238"/>
    </source>
</evidence>
<dbReference type="InterPro" id="IPR009926">
    <property type="entry name" value="T3SS_YcgR_PilZN"/>
</dbReference>
<dbReference type="GO" id="GO:0035438">
    <property type="term" value="F:cyclic-di-GMP binding"/>
    <property type="evidence" value="ECO:0007669"/>
    <property type="project" value="InterPro"/>
</dbReference>
<keyword evidence="2" id="KW-0547">Nucleotide-binding</keyword>
<feature type="domain" description="Type III secretion system flagellar brake protein YcgR PilZN" evidence="5">
    <location>
        <begin position="2"/>
        <end position="90"/>
    </location>
</feature>
<keyword evidence="7" id="KW-1185">Reference proteome</keyword>
<dbReference type="Gene3D" id="2.30.110.10">
    <property type="entry name" value="Electron Transport, Fmn-binding Protein, Chain A"/>
    <property type="match status" value="1"/>
</dbReference>
<feature type="domain" description="PilZ" evidence="4">
    <location>
        <begin position="99"/>
        <end position="204"/>
    </location>
</feature>
<dbReference type="InterPro" id="IPR012349">
    <property type="entry name" value="Split_barrel_FMN-bd"/>
</dbReference>
<dbReference type="AlphaFoldDB" id="A0A4Y9AD23"/>
<dbReference type="EMBL" id="SRHY01000004">
    <property type="protein sequence ID" value="TFJ93798.1"/>
    <property type="molecule type" value="Genomic_DNA"/>
</dbReference>
<dbReference type="InterPro" id="IPR009875">
    <property type="entry name" value="PilZ_domain"/>
</dbReference>
<evidence type="ECO:0000256" key="2">
    <source>
        <dbReference type="ARBA" id="ARBA00022741"/>
    </source>
</evidence>
<comment type="caution">
    <text evidence="6">The sequence shown here is derived from an EMBL/GenBank/DDBJ whole genome shotgun (WGS) entry which is preliminary data.</text>
</comment>
<dbReference type="Proteomes" id="UP000298484">
    <property type="component" value="Unassembled WGS sequence"/>
</dbReference>
<dbReference type="SUPFAM" id="SSF141371">
    <property type="entry name" value="PilZ domain-like"/>
    <property type="match status" value="1"/>
</dbReference>
<name>A0A4Y9AD23_9BACI</name>
<evidence type="ECO:0000256" key="1">
    <source>
        <dbReference type="ARBA" id="ARBA00022636"/>
    </source>
</evidence>
<evidence type="ECO:0000313" key="7">
    <source>
        <dbReference type="Proteomes" id="UP000298484"/>
    </source>
</evidence>
<sequence>MKIGTLLTLEAKNPETGETHKYRSQIIEKNAHYLLIDLPIHHETNKTAFFMKGTHFKMTYIGTDQAVYMFTAKLMKMVKGDIPSLAVQAPEKEAIRIIQRRAFVRIDTAVDVAVHYTNDSFTTVTSDISGGGMSIILPEPHELNVNERTDLWMVLRMQSEHYQYVHAATEVTRIVDDNGIRKASMKYLSINQKDQQFIIRYCFEKQLEARRKELS</sequence>
<keyword evidence="1" id="KW-0973">c-di-GMP</keyword>
<dbReference type="OrthoDB" id="1951449at2"/>
<evidence type="ECO:0000259" key="5">
    <source>
        <dbReference type="Pfam" id="PF12945"/>
    </source>
</evidence>
<evidence type="ECO:0000256" key="3">
    <source>
        <dbReference type="ARBA" id="ARBA00023143"/>
    </source>
</evidence>
<dbReference type="Pfam" id="PF07238">
    <property type="entry name" value="PilZ"/>
    <property type="match status" value="1"/>
</dbReference>
<proteinExistence type="predicted"/>
<evidence type="ECO:0000313" key="6">
    <source>
        <dbReference type="EMBL" id="TFJ93798.1"/>
    </source>
</evidence>
<accession>A0A4Y9AD23</accession>
<reference evidence="6 7" key="1">
    <citation type="submission" date="2019-03" db="EMBL/GenBank/DDBJ databases">
        <title>Genome sequence of Lentibacillus salicampi ATCC BAA-719.</title>
        <authorList>
            <person name="Maclea K.S."/>
            <person name="Simoes Junior M."/>
        </authorList>
    </citation>
    <scope>NUCLEOTIDE SEQUENCE [LARGE SCALE GENOMIC DNA]</scope>
    <source>
        <strain evidence="6 7">ATCC BAA-719</strain>
    </source>
</reference>
<keyword evidence="3" id="KW-0975">Bacterial flagellum</keyword>
<gene>
    <name evidence="6" type="ORF">E4U82_05405</name>
</gene>
<protein>
    <submittedName>
        <fullName evidence="6">Pilus assembly protein PilZ</fullName>
    </submittedName>
</protein>